<protein>
    <submittedName>
        <fullName evidence="3">Uncharacterized protein</fullName>
    </submittedName>
</protein>
<proteinExistence type="predicted"/>
<reference evidence="3 4" key="1">
    <citation type="submission" date="2019-05" db="EMBL/GenBank/DDBJ databases">
        <title>Another draft genome of Portunus trituberculatus and its Hox gene families provides insights of decapod evolution.</title>
        <authorList>
            <person name="Jeong J.-H."/>
            <person name="Song I."/>
            <person name="Kim S."/>
            <person name="Choi T."/>
            <person name="Kim D."/>
            <person name="Ryu S."/>
            <person name="Kim W."/>
        </authorList>
    </citation>
    <scope>NUCLEOTIDE SEQUENCE [LARGE SCALE GENOMIC DNA]</scope>
    <source>
        <tissue evidence="3">Muscle</tissue>
    </source>
</reference>
<dbReference type="AlphaFoldDB" id="A0A5B7FW45"/>
<dbReference type="EMBL" id="VSRR010009740">
    <property type="protein sequence ID" value="MPC50792.1"/>
    <property type="molecule type" value="Genomic_DNA"/>
</dbReference>
<comment type="caution">
    <text evidence="3">The sequence shown here is derived from an EMBL/GenBank/DDBJ whole genome shotgun (WGS) entry which is preliminary data.</text>
</comment>
<gene>
    <name evidence="3" type="ORF">E2C01_044625</name>
</gene>
<organism evidence="3 4">
    <name type="scientific">Portunus trituberculatus</name>
    <name type="common">Swimming crab</name>
    <name type="synonym">Neptunus trituberculatus</name>
    <dbReference type="NCBI Taxonomy" id="210409"/>
    <lineage>
        <taxon>Eukaryota</taxon>
        <taxon>Metazoa</taxon>
        <taxon>Ecdysozoa</taxon>
        <taxon>Arthropoda</taxon>
        <taxon>Crustacea</taxon>
        <taxon>Multicrustacea</taxon>
        <taxon>Malacostraca</taxon>
        <taxon>Eumalacostraca</taxon>
        <taxon>Eucarida</taxon>
        <taxon>Decapoda</taxon>
        <taxon>Pleocyemata</taxon>
        <taxon>Brachyura</taxon>
        <taxon>Eubrachyura</taxon>
        <taxon>Portunoidea</taxon>
        <taxon>Portunidae</taxon>
        <taxon>Portuninae</taxon>
        <taxon>Portunus</taxon>
    </lineage>
</organism>
<keyword evidence="2" id="KW-1133">Transmembrane helix</keyword>
<evidence type="ECO:0000256" key="2">
    <source>
        <dbReference type="SAM" id="Phobius"/>
    </source>
</evidence>
<keyword evidence="2" id="KW-0812">Transmembrane</keyword>
<sequence length="79" mass="8307">MNRSSLSGMEEAAPLILGDTTSSSEMSKTAQLALAATTISSVLLTTSFAILALLISRHDSLQAHPKLLTPVSRHHPPSP</sequence>
<feature type="region of interest" description="Disordered" evidence="1">
    <location>
        <begin position="1"/>
        <end position="21"/>
    </location>
</feature>
<evidence type="ECO:0000313" key="4">
    <source>
        <dbReference type="Proteomes" id="UP000324222"/>
    </source>
</evidence>
<keyword evidence="4" id="KW-1185">Reference proteome</keyword>
<dbReference type="Proteomes" id="UP000324222">
    <property type="component" value="Unassembled WGS sequence"/>
</dbReference>
<accession>A0A5B7FW45</accession>
<evidence type="ECO:0000313" key="3">
    <source>
        <dbReference type="EMBL" id="MPC50792.1"/>
    </source>
</evidence>
<keyword evidence="2" id="KW-0472">Membrane</keyword>
<feature type="transmembrane region" description="Helical" evidence="2">
    <location>
        <begin position="32"/>
        <end position="55"/>
    </location>
</feature>
<name>A0A5B7FW45_PORTR</name>
<evidence type="ECO:0000256" key="1">
    <source>
        <dbReference type="SAM" id="MobiDB-lite"/>
    </source>
</evidence>